<keyword evidence="3" id="KW-1185">Reference proteome</keyword>
<evidence type="ECO:0000313" key="2">
    <source>
        <dbReference type="EMBL" id="KAF9461193.1"/>
    </source>
</evidence>
<feature type="region of interest" description="Disordered" evidence="1">
    <location>
        <begin position="150"/>
        <end position="239"/>
    </location>
</feature>
<organism evidence="2 3">
    <name type="scientific">Collybia nuda</name>
    <dbReference type="NCBI Taxonomy" id="64659"/>
    <lineage>
        <taxon>Eukaryota</taxon>
        <taxon>Fungi</taxon>
        <taxon>Dikarya</taxon>
        <taxon>Basidiomycota</taxon>
        <taxon>Agaricomycotina</taxon>
        <taxon>Agaricomycetes</taxon>
        <taxon>Agaricomycetidae</taxon>
        <taxon>Agaricales</taxon>
        <taxon>Tricholomatineae</taxon>
        <taxon>Clitocybaceae</taxon>
        <taxon>Collybia</taxon>
    </lineage>
</organism>
<name>A0A9P5Y0T3_9AGAR</name>
<evidence type="ECO:0000256" key="1">
    <source>
        <dbReference type="SAM" id="MobiDB-lite"/>
    </source>
</evidence>
<feature type="compositionally biased region" description="Basic and acidic residues" evidence="1">
    <location>
        <begin position="150"/>
        <end position="161"/>
    </location>
</feature>
<reference evidence="2" key="1">
    <citation type="submission" date="2020-11" db="EMBL/GenBank/DDBJ databases">
        <authorList>
            <consortium name="DOE Joint Genome Institute"/>
            <person name="Ahrendt S."/>
            <person name="Riley R."/>
            <person name="Andreopoulos W."/>
            <person name="Labutti K."/>
            <person name="Pangilinan J."/>
            <person name="Ruiz-Duenas F.J."/>
            <person name="Barrasa J.M."/>
            <person name="Sanchez-Garcia M."/>
            <person name="Camarero S."/>
            <person name="Miyauchi S."/>
            <person name="Serrano A."/>
            <person name="Linde D."/>
            <person name="Babiker R."/>
            <person name="Drula E."/>
            <person name="Ayuso-Fernandez I."/>
            <person name="Pacheco R."/>
            <person name="Padilla G."/>
            <person name="Ferreira P."/>
            <person name="Barriuso J."/>
            <person name="Kellner H."/>
            <person name="Castanera R."/>
            <person name="Alfaro M."/>
            <person name="Ramirez L."/>
            <person name="Pisabarro A.G."/>
            <person name="Kuo A."/>
            <person name="Tritt A."/>
            <person name="Lipzen A."/>
            <person name="He G."/>
            <person name="Yan M."/>
            <person name="Ng V."/>
            <person name="Cullen D."/>
            <person name="Martin F."/>
            <person name="Rosso M.-N."/>
            <person name="Henrissat B."/>
            <person name="Hibbett D."/>
            <person name="Martinez A.T."/>
            <person name="Grigoriev I.V."/>
        </authorList>
    </citation>
    <scope>NUCLEOTIDE SEQUENCE</scope>
    <source>
        <strain evidence="2">CBS 247.69</strain>
    </source>
</reference>
<feature type="compositionally biased region" description="Acidic residues" evidence="1">
    <location>
        <begin position="210"/>
        <end position="233"/>
    </location>
</feature>
<comment type="caution">
    <text evidence="2">The sequence shown here is derived from an EMBL/GenBank/DDBJ whole genome shotgun (WGS) entry which is preliminary data.</text>
</comment>
<protein>
    <submittedName>
        <fullName evidence="2">Uncharacterized protein</fullName>
    </submittedName>
</protein>
<dbReference type="AlphaFoldDB" id="A0A9P5Y0T3"/>
<feature type="compositionally biased region" description="Basic and acidic residues" evidence="1">
    <location>
        <begin position="191"/>
        <end position="209"/>
    </location>
</feature>
<accession>A0A9P5Y0T3</accession>
<gene>
    <name evidence="2" type="ORF">BDZ94DRAFT_1372458</name>
</gene>
<evidence type="ECO:0000313" key="3">
    <source>
        <dbReference type="Proteomes" id="UP000807353"/>
    </source>
</evidence>
<dbReference type="OrthoDB" id="3267098at2759"/>
<dbReference type="EMBL" id="MU150287">
    <property type="protein sequence ID" value="KAF9461193.1"/>
    <property type="molecule type" value="Genomic_DNA"/>
</dbReference>
<dbReference type="Proteomes" id="UP000807353">
    <property type="component" value="Unassembled WGS sequence"/>
</dbReference>
<proteinExistence type="predicted"/>
<sequence length="239" mass="26440">MVRSPESDPKAHPFWYAQVLGIFHAIVTHSGPRSRNPHKQHSMHFLWVRWFGVEPGYRSGRCYARLPKVGFVPDNDPYAFGFLDPSFVIRGCHLIPAFASGKTSDLLSTDGPTAARIQGSVSDWANFYVSIFVDRDMFFRHLGGGIGHTDPIHADSAKSQEEGSDIEDNSKPRNDARYCATHAEFEQDSDDSSHNSDSDLDGPEARSDDDSTDDADGDENDIDDGENGTDDENLGYGNL</sequence>